<evidence type="ECO:0000313" key="2">
    <source>
        <dbReference type="EMBL" id="WIX76613.1"/>
    </source>
</evidence>
<feature type="compositionally biased region" description="Basic and acidic residues" evidence="1">
    <location>
        <begin position="10"/>
        <end position="26"/>
    </location>
</feature>
<accession>A0A9Y2MT92</accession>
<reference evidence="2 3" key="1">
    <citation type="submission" date="2023-06" db="EMBL/GenBank/DDBJ databases">
        <authorList>
            <person name="Oyuntsetseg B."/>
            <person name="Kim S.B."/>
        </authorList>
    </citation>
    <scope>NUCLEOTIDE SEQUENCE [LARGE SCALE GENOMIC DNA]</scope>
    <source>
        <strain evidence="2 3">2-15</strain>
    </source>
</reference>
<keyword evidence="3" id="KW-1185">Reference proteome</keyword>
<dbReference type="Proteomes" id="UP001236014">
    <property type="component" value="Chromosome"/>
</dbReference>
<feature type="compositionally biased region" description="Basic residues" evidence="1">
    <location>
        <begin position="41"/>
        <end position="52"/>
    </location>
</feature>
<dbReference type="RefSeq" id="WP_285967361.1">
    <property type="nucleotide sequence ID" value="NZ_CP127294.1"/>
</dbReference>
<evidence type="ECO:0000313" key="3">
    <source>
        <dbReference type="Proteomes" id="UP001236014"/>
    </source>
</evidence>
<feature type="region of interest" description="Disordered" evidence="1">
    <location>
        <begin position="1"/>
        <end position="61"/>
    </location>
</feature>
<protein>
    <submittedName>
        <fullName evidence="2">Uncharacterized protein</fullName>
    </submittedName>
</protein>
<proteinExistence type="predicted"/>
<organism evidence="2 3">
    <name type="scientific">Amycolatopsis carbonis</name>
    <dbReference type="NCBI Taxonomy" id="715471"/>
    <lineage>
        <taxon>Bacteria</taxon>
        <taxon>Bacillati</taxon>
        <taxon>Actinomycetota</taxon>
        <taxon>Actinomycetes</taxon>
        <taxon>Pseudonocardiales</taxon>
        <taxon>Pseudonocardiaceae</taxon>
        <taxon>Amycolatopsis</taxon>
    </lineage>
</organism>
<dbReference type="KEGG" id="acab:QRX50_34865"/>
<evidence type="ECO:0000256" key="1">
    <source>
        <dbReference type="SAM" id="MobiDB-lite"/>
    </source>
</evidence>
<dbReference type="AlphaFoldDB" id="A0A9Y2MT92"/>
<sequence>MQQIFSQHATKKDLLAKRPPLRDDLTRWTSPPALEHEVADRHHRASRRRGRSMGRVGAGGDNAALKSSLLLQKNVLDTTKPALRVH</sequence>
<gene>
    <name evidence="2" type="ORF">QRX50_34865</name>
</gene>
<name>A0A9Y2MT92_9PSEU</name>
<dbReference type="EMBL" id="CP127294">
    <property type="protein sequence ID" value="WIX76613.1"/>
    <property type="molecule type" value="Genomic_DNA"/>
</dbReference>